<dbReference type="InParanoid" id="A7SKJ4"/>
<keyword evidence="5" id="KW-1185">Reference proteome</keyword>
<name>A7SKJ4_NEMVE</name>
<dbReference type="GO" id="GO:0000721">
    <property type="term" value="F:(R,R)-butanediol dehydrogenase activity"/>
    <property type="evidence" value="ECO:0000318"/>
    <property type="project" value="GO_Central"/>
</dbReference>
<proteinExistence type="predicted"/>
<dbReference type="HOGENOM" id="CLU_026673_11_0_1"/>
<dbReference type="STRING" id="45351.A7SKJ4"/>
<keyword evidence="1" id="KW-0560">Oxidoreductase</keyword>
<dbReference type="Proteomes" id="UP000001593">
    <property type="component" value="Unassembled WGS sequence"/>
</dbReference>
<dbReference type="KEGG" id="nve:5507187"/>
<sequence>MNNAVQLWDNHLSVITRPTPHVQSPRDVVVKIAYSAVSGTDLHVLEGRIDCAKSIILGHQFVGIVKEIGADVQHVSVGDRVVINPLTSCGICDFCLKGQPHLCKVEGKNTAIGIKRNGGWAQFCRLSAKNVIPLPHQVTFEQALFSEPMSCILRGWDLLVPLQTDAEVLICGAGNSGLLWASFLHFRGYREVVISEVLKGRQKIAHGLNFGFQLVTPDVLVSEARNAKQNDDQEWGFDVVVDCTGDPKCFEQSLQWLRQGGRLLLFGTCPRNANASINPNQLLQKELKIISYQGNSFTFTSGIQVLQDMGNHYLAFERLGVRTFQLQEYMAAIETMRSGEISKAVFEY</sequence>
<dbReference type="InterPro" id="IPR013154">
    <property type="entry name" value="ADH-like_N"/>
</dbReference>
<dbReference type="PANTHER" id="PTHR43401">
    <property type="entry name" value="L-THREONINE 3-DEHYDROGENASE"/>
    <property type="match status" value="1"/>
</dbReference>
<dbReference type="Gene3D" id="3.40.50.720">
    <property type="entry name" value="NAD(P)-binding Rossmann-like Domain"/>
    <property type="match status" value="1"/>
</dbReference>
<gene>
    <name evidence="4" type="ORF">NEMVEDRAFT_v1g237334</name>
</gene>
<dbReference type="OrthoDB" id="3941538at2759"/>
<dbReference type="GO" id="GO:0034079">
    <property type="term" value="P:butanediol biosynthetic process"/>
    <property type="evidence" value="ECO:0000318"/>
    <property type="project" value="GO_Central"/>
</dbReference>
<evidence type="ECO:0000313" key="5">
    <source>
        <dbReference type="Proteomes" id="UP000001593"/>
    </source>
</evidence>
<feature type="domain" description="Alcohol dehydrogenase-like N-terminal" evidence="3">
    <location>
        <begin position="25"/>
        <end position="135"/>
    </location>
</feature>
<feature type="domain" description="Alcohol dehydrogenase-like C-terminal" evidence="2">
    <location>
        <begin position="177"/>
        <end position="296"/>
    </location>
</feature>
<evidence type="ECO:0000259" key="2">
    <source>
        <dbReference type="Pfam" id="PF00107"/>
    </source>
</evidence>
<dbReference type="PANTHER" id="PTHR43401:SF2">
    <property type="entry name" value="L-THREONINE 3-DEHYDROGENASE"/>
    <property type="match status" value="1"/>
</dbReference>
<dbReference type="SUPFAM" id="SSF51735">
    <property type="entry name" value="NAD(P)-binding Rossmann-fold domains"/>
    <property type="match status" value="1"/>
</dbReference>
<evidence type="ECO:0000256" key="1">
    <source>
        <dbReference type="ARBA" id="ARBA00023002"/>
    </source>
</evidence>
<reference evidence="4 5" key="1">
    <citation type="journal article" date="2007" name="Science">
        <title>Sea anemone genome reveals ancestral eumetazoan gene repertoire and genomic organization.</title>
        <authorList>
            <person name="Putnam N.H."/>
            <person name="Srivastava M."/>
            <person name="Hellsten U."/>
            <person name="Dirks B."/>
            <person name="Chapman J."/>
            <person name="Salamov A."/>
            <person name="Terry A."/>
            <person name="Shapiro H."/>
            <person name="Lindquist E."/>
            <person name="Kapitonov V.V."/>
            <person name="Jurka J."/>
            <person name="Genikhovich G."/>
            <person name="Grigoriev I.V."/>
            <person name="Lucas S.M."/>
            <person name="Steele R.E."/>
            <person name="Finnerty J.R."/>
            <person name="Technau U."/>
            <person name="Martindale M.Q."/>
            <person name="Rokhsar D.S."/>
        </authorList>
    </citation>
    <scope>NUCLEOTIDE SEQUENCE [LARGE SCALE GENOMIC DNA]</scope>
    <source>
        <strain evidence="5">CH2 X CH6</strain>
    </source>
</reference>
<dbReference type="InterPro" id="IPR011032">
    <property type="entry name" value="GroES-like_sf"/>
</dbReference>
<dbReference type="EMBL" id="DS469688">
    <property type="protein sequence ID" value="EDO35781.1"/>
    <property type="molecule type" value="Genomic_DNA"/>
</dbReference>
<dbReference type="eggNOG" id="KOG0024">
    <property type="taxonomic scope" value="Eukaryota"/>
</dbReference>
<dbReference type="InterPro" id="IPR036291">
    <property type="entry name" value="NAD(P)-bd_dom_sf"/>
</dbReference>
<organism evidence="4 5">
    <name type="scientific">Nematostella vectensis</name>
    <name type="common">Starlet sea anemone</name>
    <dbReference type="NCBI Taxonomy" id="45351"/>
    <lineage>
        <taxon>Eukaryota</taxon>
        <taxon>Metazoa</taxon>
        <taxon>Cnidaria</taxon>
        <taxon>Anthozoa</taxon>
        <taxon>Hexacorallia</taxon>
        <taxon>Actiniaria</taxon>
        <taxon>Edwardsiidae</taxon>
        <taxon>Nematostella</taxon>
    </lineage>
</organism>
<evidence type="ECO:0000313" key="4">
    <source>
        <dbReference type="EMBL" id="EDO35781.1"/>
    </source>
</evidence>
<dbReference type="Gene3D" id="3.90.180.10">
    <property type="entry name" value="Medium-chain alcohol dehydrogenases, catalytic domain"/>
    <property type="match status" value="1"/>
</dbReference>
<dbReference type="InterPro" id="IPR050129">
    <property type="entry name" value="Zn_alcohol_dh"/>
</dbReference>
<dbReference type="OMA" id="TNCCLKA"/>
<dbReference type="PhylomeDB" id="A7SKJ4"/>
<dbReference type="Pfam" id="PF08240">
    <property type="entry name" value="ADH_N"/>
    <property type="match status" value="1"/>
</dbReference>
<dbReference type="InterPro" id="IPR013149">
    <property type="entry name" value="ADH-like_C"/>
</dbReference>
<dbReference type="Pfam" id="PF00107">
    <property type="entry name" value="ADH_zinc_N"/>
    <property type="match status" value="1"/>
</dbReference>
<dbReference type="AlphaFoldDB" id="A7SKJ4"/>
<protein>
    <submittedName>
        <fullName evidence="4">Uncharacterized protein</fullName>
    </submittedName>
</protein>
<accession>A7SKJ4</accession>
<dbReference type="SUPFAM" id="SSF50129">
    <property type="entry name" value="GroES-like"/>
    <property type="match status" value="1"/>
</dbReference>
<evidence type="ECO:0000259" key="3">
    <source>
        <dbReference type="Pfam" id="PF08240"/>
    </source>
</evidence>